<sequence length="180" mass="18344">MDAKFQQLGRDFSAALPLPFGADAEAVKRNIATSAAMAALGAGMAGHAFGVWLSAVSTSMDVAQRLSGLATGHLSPEVQAPDAADGVAEPAGAEPVANAAGPTAPLGIERPDAPDDLKAIGGIGPKLERVLNGLGIWTYAQIAGLGEGEVLWLDEHLGFRGRIARDEWLKQAAVLAGAKA</sequence>
<organism evidence="2 3">
    <name type="scientific">Aquibium carbonis</name>
    <dbReference type="NCBI Taxonomy" id="2495581"/>
    <lineage>
        <taxon>Bacteria</taxon>
        <taxon>Pseudomonadati</taxon>
        <taxon>Pseudomonadota</taxon>
        <taxon>Alphaproteobacteria</taxon>
        <taxon>Hyphomicrobiales</taxon>
        <taxon>Phyllobacteriaceae</taxon>
        <taxon>Aquibium</taxon>
    </lineage>
</organism>
<keyword evidence="3" id="KW-1185">Reference proteome</keyword>
<evidence type="ECO:0000313" key="3">
    <source>
        <dbReference type="Proteomes" id="UP000278398"/>
    </source>
</evidence>
<dbReference type="EMBL" id="RWKW01000070">
    <property type="protein sequence ID" value="RST85003.1"/>
    <property type="molecule type" value="Genomic_DNA"/>
</dbReference>
<evidence type="ECO:0000313" key="2">
    <source>
        <dbReference type="EMBL" id="RST85003.1"/>
    </source>
</evidence>
<proteinExistence type="predicted"/>
<name>A0A3R9Y7M4_9HYPH</name>
<gene>
    <name evidence="2" type="ORF">EJC49_17970</name>
</gene>
<feature type="region of interest" description="Disordered" evidence="1">
    <location>
        <begin position="80"/>
        <end position="111"/>
    </location>
</feature>
<dbReference type="AlphaFoldDB" id="A0A3R9Y7M4"/>
<protein>
    <submittedName>
        <fullName evidence="2">NADH-ubiquinone dehydrogenase</fullName>
    </submittedName>
</protein>
<reference evidence="2 3" key="1">
    <citation type="submission" date="2018-12" db="EMBL/GenBank/DDBJ databases">
        <title>Mesorhizobium carbonis sp. nov., isolated from coal mine water.</title>
        <authorList>
            <person name="Xin W."/>
            <person name="Xu Z."/>
            <person name="Xiang F."/>
            <person name="Zhang J."/>
            <person name="Xi L."/>
            <person name="Liu J."/>
        </authorList>
    </citation>
    <scope>NUCLEOTIDE SEQUENCE [LARGE SCALE GENOMIC DNA]</scope>
    <source>
        <strain evidence="2 3">B2.3</strain>
    </source>
</reference>
<keyword evidence="2" id="KW-0830">Ubiquinone</keyword>
<dbReference type="Proteomes" id="UP000278398">
    <property type="component" value="Unassembled WGS sequence"/>
</dbReference>
<dbReference type="OrthoDB" id="9807941at2"/>
<accession>A0A3R9Y7M4</accession>
<comment type="caution">
    <text evidence="2">The sequence shown here is derived from an EMBL/GenBank/DDBJ whole genome shotgun (WGS) entry which is preliminary data.</text>
</comment>
<evidence type="ECO:0000256" key="1">
    <source>
        <dbReference type="SAM" id="MobiDB-lite"/>
    </source>
</evidence>